<comment type="caution">
    <text evidence="12">The sequence shown here is derived from an EMBL/GenBank/DDBJ whole genome shotgun (WGS) entry which is preliminary data.</text>
</comment>
<evidence type="ECO:0000256" key="6">
    <source>
        <dbReference type="ARBA" id="ARBA00022927"/>
    </source>
</evidence>
<keyword evidence="8" id="KW-0811">Translocation</keyword>
<sequence length="130" mass="14157">MTSLLTAASAEQTQATGFNPMNLILLVALAFMIFMMFRGRQKAKKAQEELRSKLHIGAQVMTNFGLFGTVLEQNPEENQVVLELSPGTTATVHSGAIAKVVEPVAAEEAPAQTAVETPEETERRLNDEEK</sequence>
<evidence type="ECO:0000256" key="5">
    <source>
        <dbReference type="ARBA" id="ARBA00022692"/>
    </source>
</evidence>
<proteinExistence type="inferred from homology"/>
<evidence type="ECO:0000313" key="12">
    <source>
        <dbReference type="EMBL" id="GAA3694008.1"/>
    </source>
</evidence>
<evidence type="ECO:0000256" key="10">
    <source>
        <dbReference type="SAM" id="MobiDB-lite"/>
    </source>
</evidence>
<reference evidence="13" key="1">
    <citation type="journal article" date="2019" name="Int. J. Syst. Evol. Microbiol.">
        <title>The Global Catalogue of Microorganisms (GCM) 10K type strain sequencing project: providing services to taxonomists for standard genome sequencing and annotation.</title>
        <authorList>
            <consortium name="The Broad Institute Genomics Platform"/>
            <consortium name="The Broad Institute Genome Sequencing Center for Infectious Disease"/>
            <person name="Wu L."/>
            <person name="Ma J."/>
        </authorList>
    </citation>
    <scope>NUCLEOTIDE SEQUENCE [LARGE SCALE GENOMIC DNA]</scope>
    <source>
        <strain evidence="13">JCM 16961</strain>
    </source>
</reference>
<feature type="region of interest" description="Disordered" evidence="10">
    <location>
        <begin position="107"/>
        <end position="130"/>
    </location>
</feature>
<protein>
    <recommendedName>
        <fullName evidence="14">Preprotein translocase subunit YajC</fullName>
    </recommendedName>
</protein>
<evidence type="ECO:0000256" key="9">
    <source>
        <dbReference type="ARBA" id="ARBA00023136"/>
    </source>
</evidence>
<comment type="subcellular location">
    <subcellularLocation>
        <location evidence="1">Cell membrane</location>
        <topology evidence="1">Single-pass membrane protein</topology>
    </subcellularLocation>
</comment>
<keyword evidence="13" id="KW-1185">Reference proteome</keyword>
<evidence type="ECO:0000256" key="7">
    <source>
        <dbReference type="ARBA" id="ARBA00022989"/>
    </source>
</evidence>
<evidence type="ECO:0000313" key="13">
    <source>
        <dbReference type="Proteomes" id="UP001501536"/>
    </source>
</evidence>
<keyword evidence="3" id="KW-0813">Transport</keyword>
<keyword evidence="5 11" id="KW-0812">Transmembrane</keyword>
<dbReference type="Proteomes" id="UP001501536">
    <property type="component" value="Unassembled WGS sequence"/>
</dbReference>
<evidence type="ECO:0008006" key="14">
    <source>
        <dbReference type="Google" id="ProtNLM"/>
    </source>
</evidence>
<dbReference type="EMBL" id="BAABCJ010000001">
    <property type="protein sequence ID" value="GAA3694008.1"/>
    <property type="molecule type" value="Genomic_DNA"/>
</dbReference>
<evidence type="ECO:0000256" key="8">
    <source>
        <dbReference type="ARBA" id="ARBA00023010"/>
    </source>
</evidence>
<feature type="compositionally biased region" description="Basic and acidic residues" evidence="10">
    <location>
        <begin position="120"/>
        <end position="130"/>
    </location>
</feature>
<evidence type="ECO:0000256" key="4">
    <source>
        <dbReference type="ARBA" id="ARBA00022475"/>
    </source>
</evidence>
<dbReference type="NCBIfam" id="TIGR00739">
    <property type="entry name" value="yajC"/>
    <property type="match status" value="1"/>
</dbReference>
<evidence type="ECO:0000256" key="1">
    <source>
        <dbReference type="ARBA" id="ARBA00004162"/>
    </source>
</evidence>
<organism evidence="12 13">
    <name type="scientific">Zhihengliuella alba</name>
    <dbReference type="NCBI Taxonomy" id="547018"/>
    <lineage>
        <taxon>Bacteria</taxon>
        <taxon>Bacillati</taxon>
        <taxon>Actinomycetota</taxon>
        <taxon>Actinomycetes</taxon>
        <taxon>Micrococcales</taxon>
        <taxon>Micrococcaceae</taxon>
        <taxon>Zhihengliuella</taxon>
    </lineage>
</organism>
<evidence type="ECO:0000256" key="2">
    <source>
        <dbReference type="ARBA" id="ARBA00006742"/>
    </source>
</evidence>
<keyword evidence="4" id="KW-1003">Cell membrane</keyword>
<evidence type="ECO:0000256" key="11">
    <source>
        <dbReference type="SAM" id="Phobius"/>
    </source>
</evidence>
<keyword evidence="7 11" id="KW-1133">Transmembrane helix</keyword>
<dbReference type="InterPro" id="IPR003849">
    <property type="entry name" value="Preprotein_translocase_YajC"/>
</dbReference>
<name>A0ABP7CPB5_9MICC</name>
<dbReference type="PANTHER" id="PTHR33909">
    <property type="entry name" value="SEC TRANSLOCON ACCESSORY COMPLEX SUBUNIT YAJC"/>
    <property type="match status" value="1"/>
</dbReference>
<feature type="transmembrane region" description="Helical" evidence="11">
    <location>
        <begin position="20"/>
        <end position="37"/>
    </location>
</feature>
<keyword evidence="6" id="KW-0653">Protein transport</keyword>
<dbReference type="Pfam" id="PF02699">
    <property type="entry name" value="YajC"/>
    <property type="match status" value="1"/>
</dbReference>
<dbReference type="PANTHER" id="PTHR33909:SF1">
    <property type="entry name" value="SEC TRANSLOCON ACCESSORY COMPLEX SUBUNIT YAJC"/>
    <property type="match status" value="1"/>
</dbReference>
<dbReference type="SMART" id="SM01323">
    <property type="entry name" value="YajC"/>
    <property type="match status" value="1"/>
</dbReference>
<dbReference type="RefSeq" id="WP_344879007.1">
    <property type="nucleotide sequence ID" value="NZ_BAABCJ010000001.1"/>
</dbReference>
<feature type="compositionally biased region" description="Low complexity" evidence="10">
    <location>
        <begin position="107"/>
        <end position="116"/>
    </location>
</feature>
<accession>A0ABP7CPB5</accession>
<comment type="similarity">
    <text evidence="2">Belongs to the YajC family.</text>
</comment>
<keyword evidence="9 11" id="KW-0472">Membrane</keyword>
<gene>
    <name evidence="12" type="ORF">GCM10022377_03280</name>
</gene>
<evidence type="ECO:0000256" key="3">
    <source>
        <dbReference type="ARBA" id="ARBA00022448"/>
    </source>
</evidence>